<dbReference type="Proteomes" id="UP000076532">
    <property type="component" value="Unassembled WGS sequence"/>
</dbReference>
<keyword evidence="5" id="KW-1185">Reference proteome</keyword>
<evidence type="ECO:0000313" key="4">
    <source>
        <dbReference type="EMBL" id="KZP26410.1"/>
    </source>
</evidence>
<name>A0A166PST4_9AGAM</name>
<accession>A0A166PST4</accession>
<sequence>MDLLSSSHATITPYVQQITLALDARHAVMPDPVFMRIGALYALKSIILKGIAQSGVYDIPRMMDTVIVLGSLTKLTCLDLSQLTLDSFSQLRDVVAACHGLERLYMDAVMKHHAPPDPPNTEPQLSPCPPLRLLKIVDTAFDEDLFDWVGASPPPLRLETICIGFPTVLLQQVALGRLLHALGPSLRELSIHRQGRYKHDQVYSFEHLNLQYCTQLEVLTLSRCTPSILRRNGLAIIDKVSSSHFREFNISILSHQIAIDSVLAENQPQLAAVDARLQQPNFGNLERLTIGLPPDVANSMQDFFPHTAARNLLRVMSIDKIDELPAFTNGQGSFSRSYQLTSRHQTKSSLLHFLCRDAAAAEHRAPEDEFARLKYIAKGVVVGEQDRRVREAGQTGAFCVACALMPYGSCLCPSKARTLLRSPNRDRTTKRSLSTDDVLTAVLKLAVAAPRFMQLAKARILNVGDQVLTLERLALEAPTGAGIHRRVI</sequence>
<gene>
    <name evidence="4" type="ORF">FIBSPDRAFT_949296</name>
</gene>
<dbReference type="Gene3D" id="3.80.10.10">
    <property type="entry name" value="Ribonuclease Inhibitor"/>
    <property type="match status" value="1"/>
</dbReference>
<dbReference type="Gene3D" id="3.100.10.10">
    <property type="match status" value="1"/>
</dbReference>
<dbReference type="Pfam" id="PF17135">
    <property type="entry name" value="Ribosomal_L18"/>
    <property type="match status" value="1"/>
</dbReference>
<evidence type="ECO:0000256" key="2">
    <source>
        <dbReference type="ARBA" id="ARBA00023274"/>
    </source>
</evidence>
<dbReference type="InterPro" id="IPR021131">
    <property type="entry name" value="Ribosomal_uL15/eL18"/>
</dbReference>
<keyword evidence="1" id="KW-0689">Ribosomal protein</keyword>
<proteinExistence type="predicted"/>
<dbReference type="GO" id="GO:1990904">
    <property type="term" value="C:ribonucleoprotein complex"/>
    <property type="evidence" value="ECO:0007669"/>
    <property type="project" value="UniProtKB-KW"/>
</dbReference>
<dbReference type="EMBL" id="KV417514">
    <property type="protein sequence ID" value="KZP26410.1"/>
    <property type="molecule type" value="Genomic_DNA"/>
</dbReference>
<feature type="domain" description="Large ribosomal subunit protein uL15/eL18" evidence="3">
    <location>
        <begin position="435"/>
        <end position="482"/>
    </location>
</feature>
<dbReference type="AlphaFoldDB" id="A0A166PST4"/>
<reference evidence="4 5" key="1">
    <citation type="journal article" date="2016" name="Mol. Biol. Evol.">
        <title>Comparative Genomics of Early-Diverging Mushroom-Forming Fungi Provides Insights into the Origins of Lignocellulose Decay Capabilities.</title>
        <authorList>
            <person name="Nagy L.G."/>
            <person name="Riley R."/>
            <person name="Tritt A."/>
            <person name="Adam C."/>
            <person name="Daum C."/>
            <person name="Floudas D."/>
            <person name="Sun H."/>
            <person name="Yadav J.S."/>
            <person name="Pangilinan J."/>
            <person name="Larsson K.H."/>
            <person name="Matsuura K."/>
            <person name="Barry K."/>
            <person name="Labutti K."/>
            <person name="Kuo R."/>
            <person name="Ohm R.A."/>
            <person name="Bhattacharya S.S."/>
            <person name="Shirouzu T."/>
            <person name="Yoshinaga Y."/>
            <person name="Martin F.M."/>
            <person name="Grigoriev I.V."/>
            <person name="Hibbett D.S."/>
        </authorList>
    </citation>
    <scope>NUCLEOTIDE SEQUENCE [LARGE SCALE GENOMIC DNA]</scope>
    <source>
        <strain evidence="4 5">CBS 109695</strain>
    </source>
</reference>
<dbReference type="SUPFAM" id="SSF52047">
    <property type="entry name" value="RNI-like"/>
    <property type="match status" value="1"/>
</dbReference>
<dbReference type="OrthoDB" id="3216420at2759"/>
<evidence type="ECO:0000259" key="3">
    <source>
        <dbReference type="Pfam" id="PF17135"/>
    </source>
</evidence>
<dbReference type="InterPro" id="IPR032675">
    <property type="entry name" value="LRR_dom_sf"/>
</dbReference>
<protein>
    <recommendedName>
        <fullName evidence="3">Large ribosomal subunit protein uL15/eL18 domain-containing protein</fullName>
    </recommendedName>
</protein>
<keyword evidence="2" id="KW-0687">Ribonucleoprotein</keyword>
<dbReference type="GO" id="GO:0005840">
    <property type="term" value="C:ribosome"/>
    <property type="evidence" value="ECO:0007669"/>
    <property type="project" value="UniProtKB-KW"/>
</dbReference>
<evidence type="ECO:0000313" key="5">
    <source>
        <dbReference type="Proteomes" id="UP000076532"/>
    </source>
</evidence>
<organism evidence="4 5">
    <name type="scientific">Athelia psychrophila</name>
    <dbReference type="NCBI Taxonomy" id="1759441"/>
    <lineage>
        <taxon>Eukaryota</taxon>
        <taxon>Fungi</taxon>
        <taxon>Dikarya</taxon>
        <taxon>Basidiomycota</taxon>
        <taxon>Agaricomycotina</taxon>
        <taxon>Agaricomycetes</taxon>
        <taxon>Agaricomycetidae</taxon>
        <taxon>Atheliales</taxon>
        <taxon>Atheliaceae</taxon>
        <taxon>Athelia</taxon>
    </lineage>
</organism>
<evidence type="ECO:0000256" key="1">
    <source>
        <dbReference type="ARBA" id="ARBA00022980"/>
    </source>
</evidence>